<proteinExistence type="predicted"/>
<feature type="region of interest" description="Disordered" evidence="1">
    <location>
        <begin position="72"/>
        <end position="141"/>
    </location>
</feature>
<accession>A0ABR1VIN0</accession>
<gene>
    <name evidence="2" type="ORF">PG997_011195</name>
</gene>
<protein>
    <submittedName>
        <fullName evidence="2">Uncharacterized protein</fullName>
    </submittedName>
</protein>
<evidence type="ECO:0000256" key="1">
    <source>
        <dbReference type="SAM" id="MobiDB-lite"/>
    </source>
</evidence>
<dbReference type="GeneID" id="92048570"/>
<feature type="compositionally biased region" description="Basic and acidic residues" evidence="1">
    <location>
        <begin position="118"/>
        <end position="129"/>
    </location>
</feature>
<reference evidence="2 3" key="1">
    <citation type="submission" date="2023-01" db="EMBL/GenBank/DDBJ databases">
        <title>Analysis of 21 Apiospora genomes using comparative genomics revels a genus with tremendous synthesis potential of carbohydrate active enzymes and secondary metabolites.</title>
        <authorList>
            <person name="Sorensen T."/>
        </authorList>
    </citation>
    <scope>NUCLEOTIDE SEQUENCE [LARGE SCALE GENOMIC DNA]</scope>
    <source>
        <strain evidence="2 3">CBS 114990</strain>
    </source>
</reference>
<name>A0ABR1VIN0_9PEZI</name>
<organism evidence="2 3">
    <name type="scientific">Apiospora hydei</name>
    <dbReference type="NCBI Taxonomy" id="1337664"/>
    <lineage>
        <taxon>Eukaryota</taxon>
        <taxon>Fungi</taxon>
        <taxon>Dikarya</taxon>
        <taxon>Ascomycota</taxon>
        <taxon>Pezizomycotina</taxon>
        <taxon>Sordariomycetes</taxon>
        <taxon>Xylariomycetidae</taxon>
        <taxon>Amphisphaeriales</taxon>
        <taxon>Apiosporaceae</taxon>
        <taxon>Apiospora</taxon>
    </lineage>
</organism>
<dbReference type="RefSeq" id="XP_066664800.1">
    <property type="nucleotide sequence ID" value="XM_066815510.1"/>
</dbReference>
<evidence type="ECO:0000313" key="3">
    <source>
        <dbReference type="Proteomes" id="UP001433268"/>
    </source>
</evidence>
<sequence length="348" mass="38348">MPAQQARFATYTHNRCCSGHGGRQGSDLISLQELDFAGCNVLGGSERARRRNVILPARLRVQQYCEVPWPRNASCGESRTEKDRIAQNSQERTTGLLPTRVMRVWKGGGGSLPSLQGGEERDSTDRQTDSENPLRPPSHSDRIAVLWQGHHPHMYRKKVEEGLWGNHPGFRFNTHLYTTRTYTTTHRIFGWRVVLGLTKQTPDCGSFSKQGRREGGGRGGVSAATRDGGWCRGERTSLPAQPASKGRKEGEGEDEKSSSSSVHIQATRAALCAACSVQRAFTETSFAIGTVASSAVLKSLHPSPVLDDARFRRKDLPLGTLGRVPRAYEMFGTHTSLLPCYTLTPLHP</sequence>
<evidence type="ECO:0000313" key="2">
    <source>
        <dbReference type="EMBL" id="KAK8070992.1"/>
    </source>
</evidence>
<dbReference type="EMBL" id="JAQQWN010000008">
    <property type="protein sequence ID" value="KAK8070992.1"/>
    <property type="molecule type" value="Genomic_DNA"/>
</dbReference>
<dbReference type="Proteomes" id="UP001433268">
    <property type="component" value="Unassembled WGS sequence"/>
</dbReference>
<keyword evidence="3" id="KW-1185">Reference proteome</keyword>
<feature type="region of interest" description="Disordered" evidence="1">
    <location>
        <begin position="206"/>
        <end position="260"/>
    </location>
</feature>
<comment type="caution">
    <text evidence="2">The sequence shown here is derived from an EMBL/GenBank/DDBJ whole genome shotgun (WGS) entry which is preliminary data.</text>
</comment>